<gene>
    <name evidence="1" type="ORF">GETHPA_10300</name>
</gene>
<dbReference type="InterPro" id="IPR021523">
    <property type="entry name" value="DUF3187"/>
</dbReference>
<sequence>MTFVNLSSRSIPRLLPTAGQPLRAAALALAALALGAQETPRPNRVAWFEGFPEPLPEGVTEVALEVTSQFLRPDMERSADGRTFARLDGDAWQLTTDLAHPLGASRLNLRVRLEERSGGVTDQAIWNWHRLFGMDQGGRQYVPKNRLAYHLERDGVVIGDLSRPNLRLMDVDLAWVRPFGTPDAGGRVGASVQLPTGKQSDFSGDGGTDGLVGAALWRRYGRWRVFGQAERVFLGLPSDSPLRLVMDKTSFSRAWASLGWRGEGHGPVSGLGIEVALAYAGSPYRTGIGRIDRAGWQQHWTFRHTRLPRWRFGFSEEAGTYTAPDITAFTAYRFGGS</sequence>
<protein>
    <recommendedName>
        <fullName evidence="3">DUF3187 family protein</fullName>
    </recommendedName>
</protein>
<dbReference type="Pfam" id="PF11383">
    <property type="entry name" value="DUF3187"/>
    <property type="match status" value="1"/>
</dbReference>
<comment type="caution">
    <text evidence="1">The sequence shown here is derived from an EMBL/GenBank/DDBJ whole genome shotgun (WGS) entry which is preliminary data.</text>
</comment>
<keyword evidence="2" id="KW-1185">Reference proteome</keyword>
<evidence type="ECO:0000313" key="2">
    <source>
        <dbReference type="Proteomes" id="UP001165089"/>
    </source>
</evidence>
<evidence type="ECO:0008006" key="3">
    <source>
        <dbReference type="Google" id="ProtNLM"/>
    </source>
</evidence>
<proteinExistence type="predicted"/>
<dbReference type="EMBL" id="BSDD01000002">
    <property type="protein sequence ID" value="GLH69497.1"/>
    <property type="molecule type" value="Genomic_DNA"/>
</dbReference>
<accession>A0ABQ5Q4G4</accession>
<dbReference type="Proteomes" id="UP001165089">
    <property type="component" value="Unassembled WGS sequence"/>
</dbReference>
<organism evidence="1 2">
    <name type="scientific">Geothrix rubra</name>
    <dbReference type="NCBI Taxonomy" id="2927977"/>
    <lineage>
        <taxon>Bacteria</taxon>
        <taxon>Pseudomonadati</taxon>
        <taxon>Acidobacteriota</taxon>
        <taxon>Holophagae</taxon>
        <taxon>Holophagales</taxon>
        <taxon>Holophagaceae</taxon>
        <taxon>Geothrix</taxon>
    </lineage>
</organism>
<dbReference type="RefSeq" id="WP_285723517.1">
    <property type="nucleotide sequence ID" value="NZ_BSDD01000002.1"/>
</dbReference>
<reference evidence="1 2" key="1">
    <citation type="journal article" date="2023" name="Antonie Van Leeuwenhoek">
        <title>Mesoterricola silvestris gen. nov., sp. nov., Mesoterricola sediminis sp. nov., Geothrix oryzae sp. nov., Geothrix edaphica sp. nov., Geothrix rubra sp. nov., and Geothrix limicola sp. nov., six novel members of Acidobacteriota isolated from soils.</title>
        <authorList>
            <person name="Itoh H."/>
            <person name="Sugisawa Y."/>
            <person name="Mise K."/>
            <person name="Xu Z."/>
            <person name="Kuniyasu M."/>
            <person name="Ushijima N."/>
            <person name="Kawano K."/>
            <person name="Kobayashi E."/>
            <person name="Shiratori Y."/>
            <person name="Masuda Y."/>
            <person name="Senoo K."/>
        </authorList>
    </citation>
    <scope>NUCLEOTIDE SEQUENCE [LARGE SCALE GENOMIC DNA]</scope>
    <source>
        <strain evidence="1 2">Red803</strain>
    </source>
</reference>
<evidence type="ECO:0000313" key="1">
    <source>
        <dbReference type="EMBL" id="GLH69497.1"/>
    </source>
</evidence>
<name>A0ABQ5Q4G4_9BACT</name>